<organism evidence="1 2">
    <name type="scientific">Petralouisia muris</name>
    <dbReference type="NCBI Taxonomy" id="3032872"/>
    <lineage>
        <taxon>Bacteria</taxon>
        <taxon>Bacillati</taxon>
        <taxon>Bacillota</taxon>
        <taxon>Clostridia</taxon>
        <taxon>Lachnospirales</taxon>
        <taxon>Lachnospiraceae</taxon>
        <taxon>Petralouisia</taxon>
    </lineage>
</organism>
<keyword evidence="2" id="KW-1185">Reference proteome</keyword>
<sequence>MKKINTMIVLILLILVGARYYSVNTHYPSPKVKTYTKGETLELGNYRFTLKKWEWHNGEIYHELMPGYVWLIENGKSYPSEKERVGIATVTIEKQKDDDTFLDLTNITFESKAWGNQWDHEFFMGINQDLEGLRLEMKAGESRDILFPIATGEIQFPQKEWDMIDQRDFYIVIDYYPVKYQLLCE</sequence>
<comment type="caution">
    <text evidence="1">The sequence shown here is derived from an EMBL/GenBank/DDBJ whole genome shotgun (WGS) entry which is preliminary data.</text>
</comment>
<evidence type="ECO:0000313" key="1">
    <source>
        <dbReference type="EMBL" id="TGY97737.1"/>
    </source>
</evidence>
<name>A0AC61S1B2_9FIRM</name>
<dbReference type="Proteomes" id="UP000304953">
    <property type="component" value="Unassembled WGS sequence"/>
</dbReference>
<gene>
    <name evidence="1" type="ORF">E5329_03790</name>
</gene>
<dbReference type="EMBL" id="SRYA01000005">
    <property type="protein sequence ID" value="TGY97737.1"/>
    <property type="molecule type" value="Genomic_DNA"/>
</dbReference>
<accession>A0AC61S1B2</accession>
<evidence type="ECO:0000313" key="2">
    <source>
        <dbReference type="Proteomes" id="UP000304953"/>
    </source>
</evidence>
<proteinExistence type="predicted"/>
<reference evidence="1" key="1">
    <citation type="submission" date="2019-04" db="EMBL/GenBank/DDBJ databases">
        <title>Microbes associate with the intestines of laboratory mice.</title>
        <authorList>
            <person name="Navarre W."/>
            <person name="Wong E."/>
            <person name="Huang K."/>
            <person name="Tropini C."/>
            <person name="Ng K."/>
            <person name="Yu B."/>
        </authorList>
    </citation>
    <scope>NUCLEOTIDE SEQUENCE</scope>
    <source>
        <strain evidence="1">NM01_1-7b</strain>
    </source>
</reference>
<protein>
    <submittedName>
        <fullName evidence="1">Uncharacterized protein</fullName>
    </submittedName>
</protein>